<dbReference type="Proteomes" id="UP000828941">
    <property type="component" value="Chromosome 14"/>
</dbReference>
<proteinExistence type="predicted"/>
<reference evidence="1 2" key="1">
    <citation type="journal article" date="2022" name="DNA Res.">
        <title>Chromosomal-level genome assembly of the orchid tree Bauhinia variegata (Leguminosae; Cercidoideae) supports the allotetraploid origin hypothesis of Bauhinia.</title>
        <authorList>
            <person name="Zhong Y."/>
            <person name="Chen Y."/>
            <person name="Zheng D."/>
            <person name="Pang J."/>
            <person name="Liu Y."/>
            <person name="Luo S."/>
            <person name="Meng S."/>
            <person name="Qian L."/>
            <person name="Wei D."/>
            <person name="Dai S."/>
            <person name="Zhou R."/>
        </authorList>
    </citation>
    <scope>NUCLEOTIDE SEQUENCE [LARGE SCALE GENOMIC DNA]</scope>
    <source>
        <strain evidence="1">BV-YZ2020</strain>
    </source>
</reference>
<accession>A0ACB9KFM1</accession>
<evidence type="ECO:0000313" key="1">
    <source>
        <dbReference type="EMBL" id="KAI4295950.1"/>
    </source>
</evidence>
<comment type="caution">
    <text evidence="1">The sequence shown here is derived from an EMBL/GenBank/DDBJ whole genome shotgun (WGS) entry which is preliminary data.</text>
</comment>
<gene>
    <name evidence="1" type="ORF">L6164_035943</name>
</gene>
<dbReference type="EMBL" id="CM039439">
    <property type="protein sequence ID" value="KAI4295950.1"/>
    <property type="molecule type" value="Genomic_DNA"/>
</dbReference>
<protein>
    <submittedName>
        <fullName evidence="1">Uncharacterized protein</fullName>
    </submittedName>
</protein>
<evidence type="ECO:0000313" key="2">
    <source>
        <dbReference type="Proteomes" id="UP000828941"/>
    </source>
</evidence>
<organism evidence="1 2">
    <name type="scientific">Bauhinia variegata</name>
    <name type="common">Purple orchid tree</name>
    <name type="synonym">Phanera variegata</name>
    <dbReference type="NCBI Taxonomy" id="167791"/>
    <lineage>
        <taxon>Eukaryota</taxon>
        <taxon>Viridiplantae</taxon>
        <taxon>Streptophyta</taxon>
        <taxon>Embryophyta</taxon>
        <taxon>Tracheophyta</taxon>
        <taxon>Spermatophyta</taxon>
        <taxon>Magnoliopsida</taxon>
        <taxon>eudicotyledons</taxon>
        <taxon>Gunneridae</taxon>
        <taxon>Pentapetalae</taxon>
        <taxon>rosids</taxon>
        <taxon>fabids</taxon>
        <taxon>Fabales</taxon>
        <taxon>Fabaceae</taxon>
        <taxon>Cercidoideae</taxon>
        <taxon>Cercideae</taxon>
        <taxon>Bauhiniinae</taxon>
        <taxon>Bauhinia</taxon>
    </lineage>
</organism>
<name>A0ACB9KFM1_BAUVA</name>
<keyword evidence="2" id="KW-1185">Reference proteome</keyword>
<sequence>MARCFSLILIIVIVAISVSLSCGLKENQLSYDYYKSSCPNIEMVVKTEMLSIFLTDATAPAAFLRLMFHDCQVQVILFPPSLSLILFFTTSSKNFGIRKREVINHIKSVLEEACPGQVSCVDIIVLAAKESVSFSGGPDIRIPLGRKDSRTCSFKKADAQLPPPAITVDELISIFMSKGMNIEESVAILGAHTLGVGHCLNIVRRLYDPQPGDKMDLAFEASLRITCPTSIPLTNLSFVPNDITPTIFHNQYYRDILMGRGLFGIDSSISRDSRTAPFVKQFAMDQNYFFQVFSSAFVKLSSTNVLTTEQGEVRRQCNRVN</sequence>